<name>A0A5J4WSW2_9EUKA</name>
<feature type="region of interest" description="Disordered" evidence="1">
    <location>
        <begin position="1"/>
        <end position="21"/>
    </location>
</feature>
<feature type="region of interest" description="Disordered" evidence="1">
    <location>
        <begin position="53"/>
        <end position="74"/>
    </location>
</feature>
<reference evidence="2 3" key="1">
    <citation type="submission" date="2019-03" db="EMBL/GenBank/DDBJ databases">
        <title>Single cell metagenomics reveals metabolic interactions within the superorganism composed of flagellate Streblomastix strix and complex community of Bacteroidetes bacteria on its surface.</title>
        <authorList>
            <person name="Treitli S.C."/>
            <person name="Kolisko M."/>
            <person name="Husnik F."/>
            <person name="Keeling P."/>
            <person name="Hampl V."/>
        </authorList>
    </citation>
    <scope>NUCLEOTIDE SEQUENCE [LARGE SCALE GENOMIC DNA]</scope>
    <source>
        <strain evidence="2">ST1C</strain>
    </source>
</reference>
<protein>
    <submittedName>
        <fullName evidence="2">Uncharacterized protein</fullName>
    </submittedName>
</protein>
<dbReference type="Proteomes" id="UP000324800">
    <property type="component" value="Unassembled WGS sequence"/>
</dbReference>
<dbReference type="AlphaFoldDB" id="A0A5J4WSW2"/>
<accession>A0A5J4WSW2</accession>
<evidence type="ECO:0000313" key="3">
    <source>
        <dbReference type="Proteomes" id="UP000324800"/>
    </source>
</evidence>
<proteinExistence type="predicted"/>
<dbReference type="EMBL" id="SNRW01001050">
    <property type="protein sequence ID" value="KAA6398020.1"/>
    <property type="molecule type" value="Genomic_DNA"/>
</dbReference>
<evidence type="ECO:0000256" key="1">
    <source>
        <dbReference type="SAM" id="MobiDB-lite"/>
    </source>
</evidence>
<sequence>MSQLFRTGPIGGCPESQQTNEELLSLPEDCLNFVTKSSPHHRSFDGMCPFSTRESSSYRKLTSRSSHQWTGDAW</sequence>
<organism evidence="2 3">
    <name type="scientific">Streblomastix strix</name>
    <dbReference type="NCBI Taxonomy" id="222440"/>
    <lineage>
        <taxon>Eukaryota</taxon>
        <taxon>Metamonada</taxon>
        <taxon>Preaxostyla</taxon>
        <taxon>Oxymonadida</taxon>
        <taxon>Streblomastigidae</taxon>
        <taxon>Streblomastix</taxon>
    </lineage>
</organism>
<evidence type="ECO:0000313" key="2">
    <source>
        <dbReference type="EMBL" id="KAA6398020.1"/>
    </source>
</evidence>
<gene>
    <name evidence="2" type="ORF">EZS28_006449</name>
</gene>
<comment type="caution">
    <text evidence="2">The sequence shown here is derived from an EMBL/GenBank/DDBJ whole genome shotgun (WGS) entry which is preliminary data.</text>
</comment>